<dbReference type="Proteomes" id="UP001596473">
    <property type="component" value="Unassembled WGS sequence"/>
</dbReference>
<sequence>MKNIPYSAMALAISAAFVLAACGGSGDDAPGAATTPVVTVDPAKETLGQCIASLSLPADLKVTDSAEGDLAVFTWDGRKKIDWSGAEKFVEGWTGGTYKHYFDASTKAVTVDGESVLQTPSEYIINEDSTNYAETTKYPLTILAMDYSSPDRKKVLGWSEVATDPNGKENYWLKKRVAASATSEMLIEDLVKDQPKSFEHNRTVSADWFGGAIGSESLKSEYQFLGRESVATKFGTLVACVSEEKINASYKNKWGTGRSIWTEKRWHIPKLGYVKRETLNQDFNDVGKLQLEEKRTYDIVGARKNGKRYGSYDMWTGVLTGQQSKSEPVRTMCDYNLVGSTVGFTWLFKPEANGQGIYRVWDGSKIADIAVNYPGKIVLNDFKSEAFDNGSGVGLMTWSQDLNLDLNAKTLSGMYTRTEKRSQPSMCEGNYPYGIKASKVF</sequence>
<proteinExistence type="predicted"/>
<evidence type="ECO:0000313" key="3">
    <source>
        <dbReference type="Proteomes" id="UP001596473"/>
    </source>
</evidence>
<name>A0ABW2R056_9NEIS</name>
<reference evidence="3" key="1">
    <citation type="journal article" date="2019" name="Int. J. Syst. Evol. Microbiol.">
        <title>The Global Catalogue of Microorganisms (GCM) 10K type strain sequencing project: providing services to taxonomists for standard genome sequencing and annotation.</title>
        <authorList>
            <consortium name="The Broad Institute Genomics Platform"/>
            <consortium name="The Broad Institute Genome Sequencing Center for Infectious Disease"/>
            <person name="Wu L."/>
            <person name="Ma J."/>
        </authorList>
    </citation>
    <scope>NUCLEOTIDE SEQUENCE [LARGE SCALE GENOMIC DNA]</scope>
    <source>
        <strain evidence="3">CCUG 62945</strain>
    </source>
</reference>
<evidence type="ECO:0000256" key="1">
    <source>
        <dbReference type="SAM" id="SignalP"/>
    </source>
</evidence>
<keyword evidence="1" id="KW-0732">Signal</keyword>
<evidence type="ECO:0008006" key="4">
    <source>
        <dbReference type="Google" id="ProtNLM"/>
    </source>
</evidence>
<feature type="chain" id="PRO_5046007570" description="Lipoprotein" evidence="1">
    <location>
        <begin position="21"/>
        <end position="441"/>
    </location>
</feature>
<organism evidence="2 3">
    <name type="scientific">Iodobacter arcticus</name>
    <dbReference type="NCBI Taxonomy" id="590593"/>
    <lineage>
        <taxon>Bacteria</taxon>
        <taxon>Pseudomonadati</taxon>
        <taxon>Pseudomonadota</taxon>
        <taxon>Betaproteobacteria</taxon>
        <taxon>Neisseriales</taxon>
        <taxon>Chitinibacteraceae</taxon>
        <taxon>Iodobacter</taxon>
    </lineage>
</organism>
<protein>
    <recommendedName>
        <fullName evidence="4">Lipoprotein</fullName>
    </recommendedName>
</protein>
<gene>
    <name evidence="2" type="ORF">ACFQNF_14735</name>
</gene>
<keyword evidence="3" id="KW-1185">Reference proteome</keyword>
<feature type="signal peptide" evidence="1">
    <location>
        <begin position="1"/>
        <end position="20"/>
    </location>
</feature>
<dbReference type="EMBL" id="JBHTBQ010000033">
    <property type="protein sequence ID" value="MFC7421118.1"/>
    <property type="molecule type" value="Genomic_DNA"/>
</dbReference>
<accession>A0ABW2R056</accession>
<dbReference type="RefSeq" id="WP_380188694.1">
    <property type="nucleotide sequence ID" value="NZ_JBHTBQ010000033.1"/>
</dbReference>
<evidence type="ECO:0000313" key="2">
    <source>
        <dbReference type="EMBL" id="MFC7421118.1"/>
    </source>
</evidence>
<dbReference type="PROSITE" id="PS51257">
    <property type="entry name" value="PROKAR_LIPOPROTEIN"/>
    <property type="match status" value="1"/>
</dbReference>
<comment type="caution">
    <text evidence="2">The sequence shown here is derived from an EMBL/GenBank/DDBJ whole genome shotgun (WGS) entry which is preliminary data.</text>
</comment>